<dbReference type="InterPro" id="IPR016208">
    <property type="entry name" value="Ald_Oxase/xanthine_DH-like"/>
</dbReference>
<keyword evidence="2 4" id="KW-0560">Oxidoreductase</keyword>
<dbReference type="RefSeq" id="WP_274455901.1">
    <property type="nucleotide sequence ID" value="NZ_CP067097.1"/>
</dbReference>
<dbReference type="InterPro" id="IPR036856">
    <property type="entry name" value="Ald_Oxase/Xan_DH_a/b_sf"/>
</dbReference>
<evidence type="ECO:0000256" key="2">
    <source>
        <dbReference type="ARBA" id="ARBA00023002"/>
    </source>
</evidence>
<evidence type="ECO:0000256" key="1">
    <source>
        <dbReference type="ARBA" id="ARBA00022505"/>
    </source>
</evidence>
<dbReference type="Gene3D" id="3.30.365.10">
    <property type="entry name" value="Aldehyde oxidase/xanthine dehydrogenase, molybdopterin binding domain"/>
    <property type="match status" value="4"/>
</dbReference>
<evidence type="ECO:0000259" key="3">
    <source>
        <dbReference type="SMART" id="SM01008"/>
    </source>
</evidence>
<dbReference type="SUPFAM" id="SSF56003">
    <property type="entry name" value="Molybdenum cofactor-binding domain"/>
    <property type="match status" value="1"/>
</dbReference>
<dbReference type="InterPro" id="IPR046867">
    <property type="entry name" value="AldOxase/xan_DH_MoCoBD2"/>
</dbReference>
<dbReference type="EC" id="1.2.7.4" evidence="4"/>
<organism evidence="4 5">
    <name type="scientific">Alicyclobacillus cycloheptanicus</name>
    <dbReference type="NCBI Taxonomy" id="1457"/>
    <lineage>
        <taxon>Bacteria</taxon>
        <taxon>Bacillati</taxon>
        <taxon>Bacillota</taxon>
        <taxon>Bacilli</taxon>
        <taxon>Bacillales</taxon>
        <taxon>Alicyclobacillaceae</taxon>
        <taxon>Alicyclobacillus</taxon>
    </lineage>
</organism>
<dbReference type="Pfam" id="PF02738">
    <property type="entry name" value="MoCoBD_1"/>
    <property type="match status" value="1"/>
</dbReference>
<evidence type="ECO:0000313" key="4">
    <source>
        <dbReference type="EMBL" id="MDQ0188502.1"/>
    </source>
</evidence>
<dbReference type="SMART" id="SM01008">
    <property type="entry name" value="Ald_Xan_dh_C"/>
    <property type="match status" value="1"/>
</dbReference>
<reference evidence="4 5" key="1">
    <citation type="submission" date="2023-07" db="EMBL/GenBank/DDBJ databases">
        <title>Genomic Encyclopedia of Type Strains, Phase IV (KMG-IV): sequencing the most valuable type-strain genomes for metagenomic binning, comparative biology and taxonomic classification.</title>
        <authorList>
            <person name="Goeker M."/>
        </authorList>
    </citation>
    <scope>NUCLEOTIDE SEQUENCE [LARGE SCALE GENOMIC DNA]</scope>
    <source>
        <strain evidence="4 5">DSM 4006</strain>
    </source>
</reference>
<name>A0ABT9XDY4_9BACL</name>
<feature type="domain" description="Aldehyde oxidase/xanthine dehydrogenase a/b hammerhead" evidence="3">
    <location>
        <begin position="21"/>
        <end position="137"/>
    </location>
</feature>
<dbReference type="Proteomes" id="UP001232973">
    <property type="component" value="Unassembled WGS sequence"/>
</dbReference>
<comment type="caution">
    <text evidence="4">The sequence shown here is derived from an EMBL/GenBank/DDBJ whole genome shotgun (WGS) entry which is preliminary data.</text>
</comment>
<dbReference type="SUPFAM" id="SSF54665">
    <property type="entry name" value="CO dehydrogenase molybdoprotein N-domain-like"/>
    <property type="match status" value="1"/>
</dbReference>
<dbReference type="InterPro" id="IPR037165">
    <property type="entry name" value="AldOxase/xan_DH_Mopterin-bd_sf"/>
</dbReference>
<dbReference type="Pfam" id="PF01315">
    <property type="entry name" value="Ald_Xan_dh_C"/>
    <property type="match status" value="1"/>
</dbReference>
<dbReference type="InterPro" id="IPR008274">
    <property type="entry name" value="AldOxase/xan_DH_MoCoBD1"/>
</dbReference>
<sequence>MATVLGMGNRVKRREDPRFITGRGQYTDDIQLPGMLYASILRSPYAHAKITHIDAEAARQLPGVVAVFTGRDLDGKLGLIPTAWLPPDSDIKTTAHPALAVDKVRYVGDGVALVVAESRYTARDAVDLIKVSYEPLPAVVNQEAAMADDAPLLHDDAPRNIAFHWKAGNATDEVFEQAEVVVRQRFHNQRLVPNPMEMRATVANYNPSTGEMTMWITSQNPHIHRFILSGVLGIPEHKLRIVSTDVGGGFGAKIPCYPDEALVGYAARALGRPVKWSEDRSEHFLATTHGRDQIEDVEIAGTRDGTITAIRVRAIANMGAYLSTAGPGVPTILFGLIVPGPYKIPYAGADVYGVFTNTTPTDAYRGAGRPEATYLLERMVDLFAAEIGMDPVAVREKNLVPADAFPYDNPMGLTYDSGNYQLALRRALDAADYPNLREEQRKLRAQGKYLGIGCTTYVEICGLGPSQVAGAVGFQGGLWESSTVRVHPTGKVTVYTGASPHGQGEETTFAQIVADKLHVPVEDVEVVHGDTARIAMGWGTYGSRTTPVGGSALAVAADRVIEKAKKIAAHMLEAAPEDIEFTEGQFRVKGMPSKTASFQDVTLQAYLAWNLPAGVEPALEGQAFYDPTNFTYSFGTHLCVVEVDGETGEVAIKRYIAVDDCGRVINPMIAEGQVHGGIVQGVGQALYEGAVYDEDGQLVTGSFMDYAMPKARFFPNFETSFTETPSPHNPLGVKGIGETGTIAATPTVVNAVMDALRPFGVRDIQMPLTPERVWRAMQQRGDAQ</sequence>
<accession>A0ABT9XDY4</accession>
<dbReference type="GO" id="GO:0043885">
    <property type="term" value="F:anaerobic carbon-monoxide dehydrogenase activity"/>
    <property type="evidence" value="ECO:0007669"/>
    <property type="project" value="UniProtKB-EC"/>
</dbReference>
<gene>
    <name evidence="4" type="ORF">J2S03_000306</name>
</gene>
<dbReference type="InterPro" id="IPR000674">
    <property type="entry name" value="Ald_Oxase/Xan_DH_a/b"/>
</dbReference>
<evidence type="ECO:0000313" key="5">
    <source>
        <dbReference type="Proteomes" id="UP001232973"/>
    </source>
</evidence>
<dbReference type="Gene3D" id="3.90.1170.50">
    <property type="entry name" value="Aldehyde oxidase/xanthine dehydrogenase, a/b hammerhead"/>
    <property type="match status" value="1"/>
</dbReference>
<dbReference type="PANTHER" id="PTHR11908">
    <property type="entry name" value="XANTHINE DEHYDROGENASE"/>
    <property type="match status" value="1"/>
</dbReference>
<keyword evidence="1" id="KW-0500">Molybdenum</keyword>
<proteinExistence type="predicted"/>
<dbReference type="Pfam" id="PF20256">
    <property type="entry name" value="MoCoBD_2"/>
    <property type="match status" value="1"/>
</dbReference>
<dbReference type="PANTHER" id="PTHR11908:SF132">
    <property type="entry name" value="ALDEHYDE OXIDASE 1-RELATED"/>
    <property type="match status" value="1"/>
</dbReference>
<keyword evidence="5" id="KW-1185">Reference proteome</keyword>
<dbReference type="EMBL" id="JAUSTP010000001">
    <property type="protein sequence ID" value="MDQ0188502.1"/>
    <property type="molecule type" value="Genomic_DNA"/>
</dbReference>
<protein>
    <submittedName>
        <fullName evidence="4">Carbon-monoxide dehydrogenase large subunit</fullName>
        <ecNumber evidence="4">1.2.7.4</ecNumber>
    </submittedName>
</protein>